<dbReference type="InterPro" id="IPR013216">
    <property type="entry name" value="Methyltransf_11"/>
</dbReference>
<dbReference type="EMBL" id="JBHUEO010000056">
    <property type="protein sequence ID" value="MFD1708055.1"/>
    <property type="molecule type" value="Genomic_DNA"/>
</dbReference>
<protein>
    <submittedName>
        <fullName evidence="2">Methyltransferase domain-containing protein</fullName>
    </submittedName>
</protein>
<evidence type="ECO:0000313" key="3">
    <source>
        <dbReference type="Proteomes" id="UP001597301"/>
    </source>
</evidence>
<keyword evidence="2" id="KW-0808">Transferase</keyword>
<dbReference type="SUPFAM" id="SSF53335">
    <property type="entry name" value="S-adenosyl-L-methionine-dependent methyltransferases"/>
    <property type="match status" value="1"/>
</dbReference>
<keyword evidence="3" id="KW-1185">Reference proteome</keyword>
<accession>A0ABW4KP80</accession>
<dbReference type="Pfam" id="PF08241">
    <property type="entry name" value="Methyltransf_11"/>
    <property type="match status" value="1"/>
</dbReference>
<evidence type="ECO:0000259" key="1">
    <source>
        <dbReference type="Pfam" id="PF08241"/>
    </source>
</evidence>
<dbReference type="Gene3D" id="3.40.50.150">
    <property type="entry name" value="Vaccinia Virus protein VP39"/>
    <property type="match status" value="1"/>
</dbReference>
<dbReference type="InterPro" id="IPR029063">
    <property type="entry name" value="SAM-dependent_MTases_sf"/>
</dbReference>
<feature type="domain" description="Methyltransferase type 11" evidence="1">
    <location>
        <begin position="31"/>
        <end position="121"/>
    </location>
</feature>
<comment type="caution">
    <text evidence="2">The sequence shown here is derived from an EMBL/GenBank/DDBJ whole genome shotgun (WGS) entry which is preliminary data.</text>
</comment>
<dbReference type="GO" id="GO:0032259">
    <property type="term" value="P:methylation"/>
    <property type="evidence" value="ECO:0007669"/>
    <property type="project" value="UniProtKB-KW"/>
</dbReference>
<proteinExistence type="predicted"/>
<name>A0ABW4KP80_9BACI</name>
<reference evidence="3" key="1">
    <citation type="journal article" date="2019" name="Int. J. Syst. Evol. Microbiol.">
        <title>The Global Catalogue of Microorganisms (GCM) 10K type strain sequencing project: providing services to taxonomists for standard genome sequencing and annotation.</title>
        <authorList>
            <consortium name="The Broad Institute Genomics Platform"/>
            <consortium name="The Broad Institute Genome Sequencing Center for Infectious Disease"/>
            <person name="Wu L."/>
            <person name="Ma J."/>
        </authorList>
    </citation>
    <scope>NUCLEOTIDE SEQUENCE [LARGE SCALE GENOMIC DNA]</scope>
    <source>
        <strain evidence="3">CGMCC 1.12295</strain>
    </source>
</reference>
<dbReference type="Proteomes" id="UP001597301">
    <property type="component" value="Unassembled WGS sequence"/>
</dbReference>
<dbReference type="GO" id="GO:0008168">
    <property type="term" value="F:methyltransferase activity"/>
    <property type="evidence" value="ECO:0007669"/>
    <property type="project" value="UniProtKB-KW"/>
</dbReference>
<gene>
    <name evidence="2" type="ORF">ACFSCZ_15120</name>
</gene>
<organism evidence="2 3">
    <name type="scientific">Siminovitchia sediminis</name>
    <dbReference type="NCBI Taxonomy" id="1274353"/>
    <lineage>
        <taxon>Bacteria</taxon>
        <taxon>Bacillati</taxon>
        <taxon>Bacillota</taxon>
        <taxon>Bacilli</taxon>
        <taxon>Bacillales</taxon>
        <taxon>Bacillaceae</taxon>
        <taxon>Siminovitchia</taxon>
    </lineage>
</organism>
<keyword evidence="2" id="KW-0489">Methyltransferase</keyword>
<dbReference type="RefSeq" id="WP_380774951.1">
    <property type="nucleotide sequence ID" value="NZ_JBHUEO010000056.1"/>
</dbReference>
<evidence type="ECO:0000313" key="2">
    <source>
        <dbReference type="EMBL" id="MFD1708055.1"/>
    </source>
</evidence>
<sequence>MKNIFNDMENIEQPNPVEKWIDEKSSGGPALHIGCTQGWDFFVPAGEEITAMDHYDQSVQCVNQLLDREAPADCGCSHVADVVGGSFHSVIVRNIFQYGTDARKVMEKAFERLKEGGHLVITVSYESDRSSEPFFPTEIYQLQTESLQIMEMQFFSSGMGAVFKKVSGSWQLQLDLESLPMTMEEAWQQEKEASIDRIMKNIYLQEHLEAAYSREEKLLLNYKQLLRKYQALSNSKLGKVTLFLWKKRRSLFGGKSSG</sequence>